<dbReference type="AlphaFoldDB" id="A0AAE3CZP2"/>
<keyword evidence="3" id="KW-1185">Reference proteome</keyword>
<feature type="signal peptide" evidence="1">
    <location>
        <begin position="1"/>
        <end position="24"/>
    </location>
</feature>
<sequence>MTINYNRLMRAILVAAMFACLLLAEPPPFVPKTVHPIRSMRVSVPVEGQDQFLACLENYAEDHGYRFVAAVKNPVQGSILVELKNRIVEISAYNPFFRSKYQIHFYDLSGVSAHIPSVEDPSMV</sequence>
<comment type="caution">
    <text evidence="2">The sequence shown here is derived from an EMBL/GenBank/DDBJ whole genome shotgun (WGS) entry which is preliminary data.</text>
</comment>
<keyword evidence="1" id="KW-0732">Signal</keyword>
<name>A0AAE3CZP2_9HYPH</name>
<dbReference type="RefSeq" id="WP_220226633.1">
    <property type="nucleotide sequence ID" value="NZ_JAICBX010000001.1"/>
</dbReference>
<evidence type="ECO:0000313" key="3">
    <source>
        <dbReference type="Proteomes" id="UP001196509"/>
    </source>
</evidence>
<organism evidence="2 3">
    <name type="scientific">Flavimaribacter sediminis</name>
    <dbReference type="NCBI Taxonomy" id="2865987"/>
    <lineage>
        <taxon>Bacteria</taxon>
        <taxon>Pseudomonadati</taxon>
        <taxon>Pseudomonadota</taxon>
        <taxon>Alphaproteobacteria</taxon>
        <taxon>Hyphomicrobiales</taxon>
        <taxon>Rhizobiaceae</taxon>
        <taxon>Flavimaribacter</taxon>
    </lineage>
</organism>
<accession>A0AAE3CZP2</accession>
<evidence type="ECO:0000313" key="2">
    <source>
        <dbReference type="EMBL" id="MBW8635916.1"/>
    </source>
</evidence>
<evidence type="ECO:0000256" key="1">
    <source>
        <dbReference type="SAM" id="SignalP"/>
    </source>
</evidence>
<protein>
    <submittedName>
        <fullName evidence="2">Uncharacterized protein</fullName>
    </submittedName>
</protein>
<reference evidence="2" key="1">
    <citation type="submission" date="2021-08" db="EMBL/GenBank/DDBJ databases">
        <title>Hoeflea bacterium WL0058 sp. nov., isolated from the sediment.</title>
        <authorList>
            <person name="Wang L."/>
            <person name="Zhang D."/>
        </authorList>
    </citation>
    <scope>NUCLEOTIDE SEQUENCE</scope>
    <source>
        <strain evidence="2">WL0058</strain>
    </source>
</reference>
<proteinExistence type="predicted"/>
<dbReference type="EMBL" id="JAICBX010000001">
    <property type="protein sequence ID" value="MBW8635916.1"/>
    <property type="molecule type" value="Genomic_DNA"/>
</dbReference>
<gene>
    <name evidence="2" type="ORF">K1W69_01870</name>
</gene>
<dbReference type="Proteomes" id="UP001196509">
    <property type="component" value="Unassembled WGS sequence"/>
</dbReference>
<feature type="chain" id="PRO_5042065487" evidence="1">
    <location>
        <begin position="25"/>
        <end position="124"/>
    </location>
</feature>